<organism evidence="1 2">
    <name type="scientific">Diplogelasinospora grovesii</name>
    <dbReference type="NCBI Taxonomy" id="303347"/>
    <lineage>
        <taxon>Eukaryota</taxon>
        <taxon>Fungi</taxon>
        <taxon>Dikarya</taxon>
        <taxon>Ascomycota</taxon>
        <taxon>Pezizomycotina</taxon>
        <taxon>Sordariomycetes</taxon>
        <taxon>Sordariomycetidae</taxon>
        <taxon>Sordariales</taxon>
        <taxon>Diplogelasinosporaceae</taxon>
        <taxon>Diplogelasinospora</taxon>
    </lineage>
</organism>
<gene>
    <name evidence="1" type="ORF">QBC46DRAFT_346544</name>
</gene>
<proteinExistence type="predicted"/>
<dbReference type="Proteomes" id="UP001303473">
    <property type="component" value="Unassembled WGS sequence"/>
</dbReference>
<evidence type="ECO:0000313" key="2">
    <source>
        <dbReference type="Proteomes" id="UP001303473"/>
    </source>
</evidence>
<evidence type="ECO:0000313" key="1">
    <source>
        <dbReference type="EMBL" id="KAK3935527.1"/>
    </source>
</evidence>
<name>A0AAN6MXX0_9PEZI</name>
<dbReference type="AlphaFoldDB" id="A0AAN6MXX0"/>
<dbReference type="EMBL" id="MU853920">
    <property type="protein sequence ID" value="KAK3935527.1"/>
    <property type="molecule type" value="Genomic_DNA"/>
</dbReference>
<reference evidence="2" key="1">
    <citation type="journal article" date="2023" name="Mol. Phylogenet. Evol.">
        <title>Genome-scale phylogeny and comparative genomics of the fungal order Sordariales.</title>
        <authorList>
            <person name="Hensen N."/>
            <person name="Bonometti L."/>
            <person name="Westerberg I."/>
            <person name="Brannstrom I.O."/>
            <person name="Guillou S."/>
            <person name="Cros-Aarteil S."/>
            <person name="Calhoun S."/>
            <person name="Haridas S."/>
            <person name="Kuo A."/>
            <person name="Mondo S."/>
            <person name="Pangilinan J."/>
            <person name="Riley R."/>
            <person name="LaButti K."/>
            <person name="Andreopoulos B."/>
            <person name="Lipzen A."/>
            <person name="Chen C."/>
            <person name="Yan M."/>
            <person name="Daum C."/>
            <person name="Ng V."/>
            <person name="Clum A."/>
            <person name="Steindorff A."/>
            <person name="Ohm R.A."/>
            <person name="Martin F."/>
            <person name="Silar P."/>
            <person name="Natvig D.O."/>
            <person name="Lalanne C."/>
            <person name="Gautier V."/>
            <person name="Ament-Velasquez S.L."/>
            <person name="Kruys A."/>
            <person name="Hutchinson M.I."/>
            <person name="Powell A.J."/>
            <person name="Barry K."/>
            <person name="Miller A.N."/>
            <person name="Grigoriev I.V."/>
            <person name="Debuchy R."/>
            <person name="Gladieux P."/>
            <person name="Hiltunen Thoren M."/>
            <person name="Johannesson H."/>
        </authorList>
    </citation>
    <scope>NUCLEOTIDE SEQUENCE [LARGE SCALE GENOMIC DNA]</scope>
    <source>
        <strain evidence="2">CBS 340.73</strain>
    </source>
</reference>
<accession>A0AAN6MXX0</accession>
<sequence length="76" mass="7614">MPSGLRLVAATITTFASAISGAKLGDVGIKLDLAVAAHVQALLSGTDKGDCDVGADFFNNPTSKHALNLADVVCSA</sequence>
<comment type="caution">
    <text evidence="1">The sequence shown here is derived from an EMBL/GenBank/DDBJ whole genome shotgun (WGS) entry which is preliminary data.</text>
</comment>
<protein>
    <submittedName>
        <fullName evidence="1">Uncharacterized protein</fullName>
    </submittedName>
</protein>
<keyword evidence="2" id="KW-1185">Reference proteome</keyword>